<evidence type="ECO:0000313" key="7">
    <source>
        <dbReference type="EMBL" id="APW37387.1"/>
    </source>
</evidence>
<comment type="subcellular location">
    <subcellularLocation>
        <location evidence="1">Cell membrane</location>
        <topology evidence="1">Multi-pass membrane protein</topology>
    </subcellularLocation>
</comment>
<name>A0A1P8JUF5_9BURK</name>
<dbReference type="PIRSF" id="PIRSF006324">
    <property type="entry name" value="LeuE"/>
    <property type="match status" value="1"/>
</dbReference>
<protein>
    <submittedName>
        <fullName evidence="7">Lysine transporter LysE</fullName>
    </submittedName>
</protein>
<dbReference type="STRING" id="1842727.RD110_09470"/>
<keyword evidence="3 6" id="KW-0812">Transmembrane</keyword>
<dbReference type="GO" id="GO:0005886">
    <property type="term" value="C:plasma membrane"/>
    <property type="evidence" value="ECO:0007669"/>
    <property type="project" value="UniProtKB-SubCell"/>
</dbReference>
<evidence type="ECO:0000256" key="5">
    <source>
        <dbReference type="ARBA" id="ARBA00023136"/>
    </source>
</evidence>
<dbReference type="PANTHER" id="PTHR30086">
    <property type="entry name" value="ARGININE EXPORTER PROTEIN ARGO"/>
    <property type="match status" value="1"/>
</dbReference>
<keyword evidence="2" id="KW-1003">Cell membrane</keyword>
<evidence type="ECO:0000256" key="2">
    <source>
        <dbReference type="ARBA" id="ARBA00022475"/>
    </source>
</evidence>
<keyword evidence="5 6" id="KW-0472">Membrane</keyword>
<reference evidence="7 8" key="1">
    <citation type="submission" date="2017-01" db="EMBL/GenBank/DDBJ databases">
        <authorList>
            <person name="Mah S.A."/>
            <person name="Swanson W.J."/>
            <person name="Moy G.W."/>
            <person name="Vacquier V.D."/>
        </authorList>
    </citation>
    <scope>NUCLEOTIDE SEQUENCE [LARGE SCALE GENOMIC DNA]</scope>
    <source>
        <strain evidence="7 8">DCY110</strain>
    </source>
</reference>
<keyword evidence="8" id="KW-1185">Reference proteome</keyword>
<dbReference type="AlphaFoldDB" id="A0A1P8JUF5"/>
<feature type="transmembrane region" description="Helical" evidence="6">
    <location>
        <begin position="151"/>
        <end position="176"/>
    </location>
</feature>
<accession>A0A1P8JUF5</accession>
<feature type="transmembrane region" description="Helical" evidence="6">
    <location>
        <begin position="188"/>
        <end position="207"/>
    </location>
</feature>
<evidence type="ECO:0000256" key="6">
    <source>
        <dbReference type="SAM" id="Phobius"/>
    </source>
</evidence>
<organism evidence="7 8">
    <name type="scientific">Rhodoferax koreensis</name>
    <dbReference type="NCBI Taxonomy" id="1842727"/>
    <lineage>
        <taxon>Bacteria</taxon>
        <taxon>Pseudomonadati</taxon>
        <taxon>Pseudomonadota</taxon>
        <taxon>Betaproteobacteria</taxon>
        <taxon>Burkholderiales</taxon>
        <taxon>Comamonadaceae</taxon>
        <taxon>Rhodoferax</taxon>
    </lineage>
</organism>
<proteinExistence type="predicted"/>
<evidence type="ECO:0000256" key="3">
    <source>
        <dbReference type="ARBA" id="ARBA00022692"/>
    </source>
</evidence>
<dbReference type="GO" id="GO:0015171">
    <property type="term" value="F:amino acid transmembrane transporter activity"/>
    <property type="evidence" value="ECO:0007669"/>
    <property type="project" value="TreeGrafter"/>
</dbReference>
<dbReference type="RefSeq" id="WP_076198858.1">
    <property type="nucleotide sequence ID" value="NZ_CP019236.1"/>
</dbReference>
<keyword evidence="4 6" id="KW-1133">Transmembrane helix</keyword>
<feature type="transmembrane region" description="Helical" evidence="6">
    <location>
        <begin position="6"/>
        <end position="28"/>
    </location>
</feature>
<dbReference type="InterPro" id="IPR001123">
    <property type="entry name" value="LeuE-type"/>
</dbReference>
<dbReference type="OrthoDB" id="9804822at2"/>
<gene>
    <name evidence="7" type="ORF">RD110_09470</name>
</gene>
<feature type="transmembrane region" description="Helical" evidence="6">
    <location>
        <begin position="115"/>
        <end position="139"/>
    </location>
</feature>
<dbReference type="Pfam" id="PF01810">
    <property type="entry name" value="LysE"/>
    <property type="match status" value="1"/>
</dbReference>
<evidence type="ECO:0000256" key="1">
    <source>
        <dbReference type="ARBA" id="ARBA00004651"/>
    </source>
</evidence>
<dbReference type="KEGG" id="rhy:RD110_09470"/>
<dbReference type="Proteomes" id="UP000186609">
    <property type="component" value="Chromosome"/>
</dbReference>
<feature type="transmembrane region" description="Helical" evidence="6">
    <location>
        <begin position="40"/>
        <end position="65"/>
    </location>
</feature>
<evidence type="ECO:0000256" key="4">
    <source>
        <dbReference type="ARBA" id="ARBA00022989"/>
    </source>
</evidence>
<sequence length="212" mass="22173">MTWSNWLVFASVSIFMAFTPGPAVLLAVSNSVSVGPGRAMLGSLGNALGIFLVSAVAMAGLGVLLSTSATAFLALKLAGAAYLIYLGIKQWRNGANGFADADQAQAAGVRGSLKLFLNGVTVAVTNPKAILFFTALFPQFLVADAPATEQFLVLTATFAGCTVLSHIFYVLLARGLKRSFADARRVRLFNRISGGAFVLLGLGLLRLRSKAA</sequence>
<evidence type="ECO:0000313" key="8">
    <source>
        <dbReference type="Proteomes" id="UP000186609"/>
    </source>
</evidence>
<dbReference type="EMBL" id="CP019236">
    <property type="protein sequence ID" value="APW37387.1"/>
    <property type="molecule type" value="Genomic_DNA"/>
</dbReference>
<dbReference type="PANTHER" id="PTHR30086:SF20">
    <property type="entry name" value="ARGININE EXPORTER PROTEIN ARGO-RELATED"/>
    <property type="match status" value="1"/>
</dbReference>